<dbReference type="Gene3D" id="1.10.30.50">
    <property type="match status" value="1"/>
</dbReference>
<comment type="caution">
    <text evidence="1">The sequence shown here is derived from an EMBL/GenBank/DDBJ whole genome shotgun (WGS) entry which is preliminary data.</text>
</comment>
<reference evidence="1" key="1">
    <citation type="submission" date="2019-08" db="EMBL/GenBank/DDBJ databases">
        <authorList>
            <person name="Kucharzyk K."/>
            <person name="Murdoch R.W."/>
            <person name="Higgins S."/>
            <person name="Loffler F."/>
        </authorList>
    </citation>
    <scope>NUCLEOTIDE SEQUENCE</scope>
</reference>
<name>A0A644WJG6_9ZZZZ</name>
<protein>
    <recommendedName>
        <fullName evidence="2">HNH domain-containing protein</fullName>
    </recommendedName>
</protein>
<evidence type="ECO:0008006" key="2">
    <source>
        <dbReference type="Google" id="ProtNLM"/>
    </source>
</evidence>
<proteinExistence type="predicted"/>
<dbReference type="AlphaFoldDB" id="A0A644WJG6"/>
<organism evidence="1">
    <name type="scientific">bioreactor metagenome</name>
    <dbReference type="NCBI Taxonomy" id="1076179"/>
    <lineage>
        <taxon>unclassified sequences</taxon>
        <taxon>metagenomes</taxon>
        <taxon>ecological metagenomes</taxon>
    </lineage>
</organism>
<gene>
    <name evidence="1" type="ORF">SDC9_48642</name>
</gene>
<accession>A0A644WJG6</accession>
<dbReference type="EMBL" id="VSSQ01000865">
    <property type="protein sequence ID" value="MPM02394.1"/>
    <property type="molecule type" value="Genomic_DNA"/>
</dbReference>
<evidence type="ECO:0000313" key="1">
    <source>
        <dbReference type="EMBL" id="MPM02394.1"/>
    </source>
</evidence>
<sequence>MRILKPLEVDAEEVFNETIKNKSVENQIILNSLKELVFYRYKTYENNKLELGKINNPIVLDKNKKDTLINCYSRDSKYYIGKLTAEIISKQDVHVQSNCPCCGLSSPDTIDHYLPKTEFPEYSILPINLIPSCGTCNNLKKSNWRDGINRQYLNFYFDSFIKQKFLYAYITFDAINKNYPSVSFKLEKPNLISEKEFEIVKSHYEKLNLFKRCESHAVSEISNVYTEISMGKEIDIKIHKNTLLRRVNVYKRNYGVNNWRTCLYEALANSDEFLSTCIS</sequence>